<keyword evidence="4" id="KW-1185">Reference proteome</keyword>
<name>A0A9X3ERU2_9BACT</name>
<keyword evidence="2" id="KW-0732">Signal</keyword>
<dbReference type="Proteomes" id="UP001150924">
    <property type="component" value="Unassembled WGS sequence"/>
</dbReference>
<evidence type="ECO:0000313" key="4">
    <source>
        <dbReference type="Proteomes" id="UP001150924"/>
    </source>
</evidence>
<evidence type="ECO:0000256" key="2">
    <source>
        <dbReference type="SAM" id="SignalP"/>
    </source>
</evidence>
<feature type="compositionally biased region" description="Pro residues" evidence="1">
    <location>
        <begin position="169"/>
        <end position="204"/>
    </location>
</feature>
<accession>A0A9X3ERU2</accession>
<evidence type="ECO:0000256" key="1">
    <source>
        <dbReference type="SAM" id="MobiDB-lite"/>
    </source>
</evidence>
<dbReference type="AlphaFoldDB" id="A0A9X3ERU2"/>
<gene>
    <name evidence="3" type="ORF">OV079_22240</name>
</gene>
<protein>
    <submittedName>
        <fullName evidence="3">Uncharacterized protein</fullName>
    </submittedName>
</protein>
<comment type="caution">
    <text evidence="3">The sequence shown here is derived from an EMBL/GenBank/DDBJ whole genome shotgun (WGS) entry which is preliminary data.</text>
</comment>
<reference evidence="3" key="1">
    <citation type="submission" date="2022-11" db="EMBL/GenBank/DDBJ databases">
        <title>Minimal conservation of predation-associated metabolite biosynthetic gene clusters underscores biosynthetic potential of Myxococcota including descriptions for ten novel species: Archangium lansinium sp. nov., Myxococcus landrumus sp. nov., Nannocystis bai.</title>
        <authorList>
            <person name="Ahearne A."/>
            <person name="Stevens C."/>
            <person name="Phillips K."/>
        </authorList>
    </citation>
    <scope>NUCLEOTIDE SEQUENCE</scope>
    <source>
        <strain evidence="3">Na p29</strain>
    </source>
</reference>
<organism evidence="3 4">
    <name type="scientific">Nannocystis pusilla</name>
    <dbReference type="NCBI Taxonomy" id="889268"/>
    <lineage>
        <taxon>Bacteria</taxon>
        <taxon>Pseudomonadati</taxon>
        <taxon>Myxococcota</taxon>
        <taxon>Polyangia</taxon>
        <taxon>Nannocystales</taxon>
        <taxon>Nannocystaceae</taxon>
        <taxon>Nannocystis</taxon>
    </lineage>
</organism>
<sequence>MTQAALLLAALLAAPAPPATHAVPPAAAARAPTLVVRARGLDERALADALRPRSGGADVVLLRDVASVDPDHTFVDVELQAGELAVTVILRDGRVFVRRGPRGGPRDAARLCASMLAAIADDALAPLPERAASPALAATPAEQVPEDMSSETGEPPAEPTAEPLAASPTPDPPQPVPPPPAPAPKDMSPPPLADDLVEPPPGATPSPVLEDRRPILGLGLAGGPLFGLGPDPGVRGGGGEVRVDLRGSRRWLVTAGVRAAGHTAVGMGPESREERFGLARVRVSLGAGAWLTRGRFELRATANLSVEPWFVTRAGRRVEFGESTDPAPLLGGHIRIAPTYAVTRRLDLGAFAEVAASATPTGNAVRVRFGEPRIFTLGGVEVSVGVELRVRTWPKPTKQR</sequence>
<proteinExistence type="predicted"/>
<feature type="region of interest" description="Disordered" evidence="1">
    <location>
        <begin position="136"/>
        <end position="210"/>
    </location>
</feature>
<dbReference type="RefSeq" id="WP_267770868.1">
    <property type="nucleotide sequence ID" value="NZ_JAPNKE010000002.1"/>
</dbReference>
<feature type="chain" id="PRO_5040740859" evidence="2">
    <location>
        <begin position="23"/>
        <end position="400"/>
    </location>
</feature>
<feature type="signal peptide" evidence="2">
    <location>
        <begin position="1"/>
        <end position="22"/>
    </location>
</feature>
<evidence type="ECO:0000313" key="3">
    <source>
        <dbReference type="EMBL" id="MCY1008229.1"/>
    </source>
</evidence>
<feature type="compositionally biased region" description="Low complexity" evidence="1">
    <location>
        <begin position="150"/>
        <end position="168"/>
    </location>
</feature>
<dbReference type="EMBL" id="JAPNKE010000002">
    <property type="protein sequence ID" value="MCY1008229.1"/>
    <property type="molecule type" value="Genomic_DNA"/>
</dbReference>